<evidence type="ECO:0000259" key="3">
    <source>
        <dbReference type="PROSITE" id="PS51186"/>
    </source>
</evidence>
<organism evidence="4 5">
    <name type="scientific">Nocardioides ginsengisegetis</name>
    <dbReference type="NCBI Taxonomy" id="661491"/>
    <lineage>
        <taxon>Bacteria</taxon>
        <taxon>Bacillati</taxon>
        <taxon>Actinomycetota</taxon>
        <taxon>Actinomycetes</taxon>
        <taxon>Propionibacteriales</taxon>
        <taxon>Nocardioidaceae</taxon>
        <taxon>Nocardioides</taxon>
    </lineage>
</organism>
<keyword evidence="5" id="KW-1185">Reference proteome</keyword>
<protein>
    <submittedName>
        <fullName evidence="4">GNAT superfamily N-acetyltransferase</fullName>
    </submittedName>
</protein>
<reference evidence="4 5" key="1">
    <citation type="submission" date="2020-07" db="EMBL/GenBank/DDBJ databases">
        <title>Sequencing the genomes of 1000 actinobacteria strains.</title>
        <authorList>
            <person name="Klenk H.-P."/>
        </authorList>
    </citation>
    <scope>NUCLEOTIDE SEQUENCE [LARGE SCALE GENOMIC DNA]</scope>
    <source>
        <strain evidence="4 5">DSM 21349</strain>
    </source>
</reference>
<dbReference type="PANTHER" id="PTHR43877">
    <property type="entry name" value="AMINOALKYLPHOSPHONATE N-ACETYLTRANSFERASE-RELATED-RELATED"/>
    <property type="match status" value="1"/>
</dbReference>
<dbReference type="InterPro" id="IPR016181">
    <property type="entry name" value="Acyl_CoA_acyltransferase"/>
</dbReference>
<dbReference type="Pfam" id="PF00583">
    <property type="entry name" value="Acetyltransf_1"/>
    <property type="match status" value="1"/>
</dbReference>
<gene>
    <name evidence="4" type="ORF">FB382_001169</name>
</gene>
<comment type="caution">
    <text evidence="4">The sequence shown here is derived from an EMBL/GenBank/DDBJ whole genome shotgun (WGS) entry which is preliminary data.</text>
</comment>
<dbReference type="EMBL" id="JACGXA010000001">
    <property type="protein sequence ID" value="MBA8802878.1"/>
    <property type="molecule type" value="Genomic_DNA"/>
</dbReference>
<dbReference type="SUPFAM" id="SSF55729">
    <property type="entry name" value="Acyl-CoA N-acyltransferases (Nat)"/>
    <property type="match status" value="1"/>
</dbReference>
<dbReference type="RefSeq" id="WP_220481274.1">
    <property type="nucleotide sequence ID" value="NZ_JACGXA010000001.1"/>
</dbReference>
<dbReference type="GO" id="GO:0016747">
    <property type="term" value="F:acyltransferase activity, transferring groups other than amino-acyl groups"/>
    <property type="evidence" value="ECO:0007669"/>
    <property type="project" value="InterPro"/>
</dbReference>
<dbReference type="PROSITE" id="PS51186">
    <property type="entry name" value="GNAT"/>
    <property type="match status" value="1"/>
</dbReference>
<evidence type="ECO:0000313" key="4">
    <source>
        <dbReference type="EMBL" id="MBA8802878.1"/>
    </source>
</evidence>
<keyword evidence="1 4" id="KW-0808">Transferase</keyword>
<evidence type="ECO:0000256" key="1">
    <source>
        <dbReference type="ARBA" id="ARBA00022679"/>
    </source>
</evidence>
<dbReference type="Gene3D" id="3.40.630.30">
    <property type="match status" value="1"/>
</dbReference>
<dbReference type="InterPro" id="IPR000182">
    <property type="entry name" value="GNAT_dom"/>
</dbReference>
<evidence type="ECO:0000256" key="2">
    <source>
        <dbReference type="ARBA" id="ARBA00023315"/>
    </source>
</evidence>
<feature type="domain" description="N-acetyltransferase" evidence="3">
    <location>
        <begin position="148"/>
        <end position="302"/>
    </location>
</feature>
<name>A0A7W3IYD9_9ACTN</name>
<dbReference type="AlphaFoldDB" id="A0A7W3IYD9"/>
<dbReference type="InterPro" id="IPR050832">
    <property type="entry name" value="Bact_Acetyltransf"/>
</dbReference>
<sequence length="302" mass="32038">MSTVGTAVASVDEALPQMQELASRLWTRSARHHPGQLAWSARYGLDLGHGPVALFRVAGELVGWAWAEADDWLELCVDPAHPDVVDDAAGWFLDRAPAGPLRTMTLETETGVLAGLSRAGFEVEDQPWFTHHHLDLTALRDVPPVPGYTLRHVEPSEHEERAACHRAAWAAPGGTSRVSAAAYAGLMATPPYRHELDWVAVTAEGEMVASCLVWLDPGTGVALVEPVGCAPDHRGRGLAGAVSLAALHAARDAGASLGLVCPRGDDDHPVPGRVYRALGFEPGPRTLTLRFGSPTSGDLSAS</sequence>
<dbReference type="CDD" id="cd04301">
    <property type="entry name" value="NAT_SF"/>
    <property type="match status" value="1"/>
</dbReference>
<keyword evidence="2" id="KW-0012">Acyltransferase</keyword>
<accession>A0A7W3IYD9</accession>
<evidence type="ECO:0000313" key="5">
    <source>
        <dbReference type="Proteomes" id="UP000580910"/>
    </source>
</evidence>
<proteinExistence type="predicted"/>
<dbReference type="Proteomes" id="UP000580910">
    <property type="component" value="Unassembled WGS sequence"/>
</dbReference>